<dbReference type="Proteomes" id="UP000262172">
    <property type="component" value="Unassembled WGS sequence"/>
</dbReference>
<gene>
    <name evidence="5" type="ORF">DY023_13045</name>
</gene>
<evidence type="ECO:0000313" key="5">
    <source>
        <dbReference type="EMBL" id="REJ04831.1"/>
    </source>
</evidence>
<evidence type="ECO:0000256" key="1">
    <source>
        <dbReference type="ARBA" id="ARBA00022729"/>
    </source>
</evidence>
<dbReference type="InterPro" id="IPR006311">
    <property type="entry name" value="TAT_signal"/>
</dbReference>
<keyword evidence="1" id="KW-0732">Signal</keyword>
<dbReference type="GO" id="GO:0030288">
    <property type="term" value="C:outer membrane-bounded periplasmic space"/>
    <property type="evidence" value="ECO:0007669"/>
    <property type="project" value="TreeGrafter"/>
</dbReference>
<dbReference type="OrthoDB" id="1016457at2"/>
<proteinExistence type="inferred from homology"/>
<evidence type="ECO:0000259" key="4">
    <source>
        <dbReference type="Pfam" id="PF02872"/>
    </source>
</evidence>
<dbReference type="GO" id="GO:0000166">
    <property type="term" value="F:nucleotide binding"/>
    <property type="evidence" value="ECO:0007669"/>
    <property type="project" value="UniProtKB-KW"/>
</dbReference>
<dbReference type="AlphaFoldDB" id="A0A371NRQ3"/>
<dbReference type="PRINTS" id="PR01607">
    <property type="entry name" value="APYRASEFAMLY"/>
</dbReference>
<dbReference type="InterPro" id="IPR008334">
    <property type="entry name" value="5'-Nucleotdase_C"/>
</dbReference>
<evidence type="ECO:0000256" key="2">
    <source>
        <dbReference type="RuleBase" id="RU362119"/>
    </source>
</evidence>
<dbReference type="SUPFAM" id="SSF56300">
    <property type="entry name" value="Metallo-dependent phosphatases"/>
    <property type="match status" value="1"/>
</dbReference>
<organism evidence="5 6">
    <name type="scientific">Microbacterium bovistercoris</name>
    <dbReference type="NCBI Taxonomy" id="2293570"/>
    <lineage>
        <taxon>Bacteria</taxon>
        <taxon>Bacillati</taxon>
        <taxon>Actinomycetota</taxon>
        <taxon>Actinomycetes</taxon>
        <taxon>Micrococcales</taxon>
        <taxon>Microbacteriaceae</taxon>
        <taxon>Microbacterium</taxon>
    </lineage>
</organism>
<dbReference type="Gene3D" id="3.60.21.10">
    <property type="match status" value="1"/>
</dbReference>
<dbReference type="Gene3D" id="3.90.780.10">
    <property type="entry name" value="5'-Nucleotidase, C-terminal domain"/>
    <property type="match status" value="1"/>
</dbReference>
<dbReference type="InterPro" id="IPR006179">
    <property type="entry name" value="5_nucleotidase/apyrase"/>
</dbReference>
<dbReference type="NCBIfam" id="TIGR01409">
    <property type="entry name" value="TAT_signal_seq"/>
    <property type="match status" value="1"/>
</dbReference>
<accession>A0A371NRQ3</accession>
<dbReference type="SUPFAM" id="SSF55816">
    <property type="entry name" value="5'-nucleotidase (syn. UDP-sugar hydrolase), C-terminal domain"/>
    <property type="match status" value="1"/>
</dbReference>
<keyword evidence="2" id="KW-0547">Nucleotide-binding</keyword>
<feature type="domain" description="5'-Nucleotidase C-terminal" evidence="4">
    <location>
        <begin position="391"/>
        <end position="570"/>
    </location>
</feature>
<dbReference type="EMBL" id="QUAB01000045">
    <property type="protein sequence ID" value="REJ04831.1"/>
    <property type="molecule type" value="Genomic_DNA"/>
</dbReference>
<comment type="similarity">
    <text evidence="2">Belongs to the 5'-nucleotidase family.</text>
</comment>
<reference evidence="5 6" key="1">
    <citation type="submission" date="2018-08" db="EMBL/GenBank/DDBJ databases">
        <title>Isolation, diversity and antifungal activity of Actinobacteria from cow dung.</title>
        <authorList>
            <person name="Ling L."/>
        </authorList>
    </citation>
    <scope>NUCLEOTIDE SEQUENCE [LARGE SCALE GENOMIC DNA]</scope>
    <source>
        <strain evidence="5 6">NEAU-LLE</strain>
    </source>
</reference>
<comment type="caution">
    <text evidence="5">The sequence shown here is derived from an EMBL/GenBank/DDBJ whole genome shotgun (WGS) entry which is preliminary data.</text>
</comment>
<keyword evidence="6" id="KW-1185">Reference proteome</keyword>
<keyword evidence="2" id="KW-0378">Hydrolase</keyword>
<evidence type="ECO:0000259" key="3">
    <source>
        <dbReference type="Pfam" id="PF00149"/>
    </source>
</evidence>
<dbReference type="GO" id="GO:0009166">
    <property type="term" value="P:nucleotide catabolic process"/>
    <property type="evidence" value="ECO:0007669"/>
    <property type="project" value="InterPro"/>
</dbReference>
<sequence length="616" mass="65867">MTDETQHLPQAETPDIIHDHRSGVSRRGFLTGVTAAGALAAAGWAANPESASAEQGGVGKTVTITVMGSSDIHSNALNWDYYKDAQYSDKDGNAVGLAGLASVIKKVRADRGSDRTLLFDAGDTIQGTPLGSYYATVKPITETGETHPIARQMNAIGYDAVALGNHEFNYGLDFLGAWISQMDAPVLGANAVRAGTTVPAYTPYVIKTLNLKGSKPIRVGVLGLTNPGIVIWDKPYVEGRLEVLDIVQTAQRWVPIIRDQGVDVLIVSLHSGDSGKSTYGDDLPVENAAALLAEQVPGIDAILLGHAHKDIPQRFVTNAATGEQVVLSEPMCFGQRLSVFDIELQQVKGQWKVVSKKATTLLTGGVQQDPEVVAVVQAQHDTVVEYVNTTIATSTEELSTAESCWRDTAILDYIHKVQVETVTKALAGTADEGLPVLSIVAPFSRTASFPAGAVSVRDVAGLYTFDNTLLGSVLTGAQVKDYLEYSAKYFTQVAPDAPIAPDSWTRADGTADYYFDQLSGVTYDIDIAQPRGSRIVNLAWNGVPVTAEQKFVLAVNNYRQSGGGNFPHIATAPVIYNAQVAIREAIVATASAEGTIDPKNFHVENWRLTRAGTPVF</sequence>
<dbReference type="PROSITE" id="PS00786">
    <property type="entry name" value="5_NUCLEOTIDASE_2"/>
    <property type="match status" value="1"/>
</dbReference>
<dbReference type="PROSITE" id="PS51318">
    <property type="entry name" value="TAT"/>
    <property type="match status" value="1"/>
</dbReference>
<dbReference type="GO" id="GO:0016788">
    <property type="term" value="F:hydrolase activity, acting on ester bonds"/>
    <property type="evidence" value="ECO:0007669"/>
    <property type="project" value="InterPro"/>
</dbReference>
<protein>
    <submittedName>
        <fullName evidence="5">Bifunctional metallophosphatase/5'-nucleotidase</fullName>
    </submittedName>
</protein>
<name>A0A371NRQ3_9MICO</name>
<dbReference type="InterPro" id="IPR029052">
    <property type="entry name" value="Metallo-depent_PP-like"/>
</dbReference>
<evidence type="ECO:0000313" key="6">
    <source>
        <dbReference type="Proteomes" id="UP000262172"/>
    </source>
</evidence>
<dbReference type="InterPro" id="IPR006146">
    <property type="entry name" value="5'-Nucleotdase_CS"/>
</dbReference>
<dbReference type="GO" id="GO:0046872">
    <property type="term" value="F:metal ion binding"/>
    <property type="evidence" value="ECO:0007669"/>
    <property type="project" value="InterPro"/>
</dbReference>
<dbReference type="PANTHER" id="PTHR11575:SF6">
    <property type="entry name" value="2',3'-CYCLIC-NUCLEOTIDE 2'-PHOSPHODIESTERASE_3'-NUCLEOTIDASE"/>
    <property type="match status" value="1"/>
</dbReference>
<feature type="domain" description="Calcineurin-like phosphoesterase" evidence="3">
    <location>
        <begin position="66"/>
        <end position="309"/>
    </location>
</feature>
<dbReference type="InterPro" id="IPR019546">
    <property type="entry name" value="TAT_signal_bac_arc"/>
</dbReference>
<dbReference type="PANTHER" id="PTHR11575">
    <property type="entry name" value="5'-NUCLEOTIDASE-RELATED"/>
    <property type="match status" value="1"/>
</dbReference>
<dbReference type="Pfam" id="PF02872">
    <property type="entry name" value="5_nucleotid_C"/>
    <property type="match status" value="1"/>
</dbReference>
<dbReference type="RefSeq" id="WP_116242769.1">
    <property type="nucleotide sequence ID" value="NZ_QUAB01000045.1"/>
</dbReference>
<dbReference type="Pfam" id="PF00149">
    <property type="entry name" value="Metallophos"/>
    <property type="match status" value="1"/>
</dbReference>
<dbReference type="InterPro" id="IPR004843">
    <property type="entry name" value="Calcineurin-like_PHP"/>
</dbReference>
<dbReference type="InterPro" id="IPR036907">
    <property type="entry name" value="5'-Nucleotdase_C_sf"/>
</dbReference>